<dbReference type="InterPro" id="IPR009057">
    <property type="entry name" value="Homeodomain-like_sf"/>
</dbReference>
<proteinExistence type="predicted"/>
<organism evidence="1">
    <name type="scientific">Dolosigranulum savutiense</name>
    <dbReference type="NCBI Taxonomy" id="3110288"/>
    <lineage>
        <taxon>Bacteria</taxon>
        <taxon>Bacillati</taxon>
        <taxon>Bacillota</taxon>
        <taxon>Bacilli</taxon>
        <taxon>Lactobacillales</taxon>
        <taxon>Carnobacteriaceae</taxon>
        <taxon>Dolosigranulum</taxon>
    </lineage>
</organism>
<dbReference type="EMBL" id="CP142434">
    <property type="protein sequence ID" value="XBC48152.1"/>
    <property type="molecule type" value="Genomic_DNA"/>
</dbReference>
<dbReference type="SUPFAM" id="SSF46689">
    <property type="entry name" value="Homeodomain-like"/>
    <property type="match status" value="1"/>
</dbReference>
<sequence>MAKAKYKDYLTEDGLLELESWARDGLTDEQIANNIGIARTTLYDWKNKYKDIADALKKGKRPVDVEVENTLLKVIHGYEYEEKDEWIEIDESGRKRKKVIRKTRYAKPDTTAIIFWLKARKPDIWRGMTKEFKEKLKAETEHLKADTKLKQHEAKVLDEEVAGGDQVFFIDSSEEMEAWLREHHTEQTERED</sequence>
<reference evidence="1" key="1">
    <citation type="submission" date="2023-12" db="EMBL/GenBank/DDBJ databases">
        <title>Dolosigranulum savutii sp. nov. isolated from human upper respiratory samples collected in Botswana.</title>
        <authorList>
            <person name="Kelly M.S."/>
        </authorList>
    </citation>
    <scope>NUCLEOTIDE SEQUENCE</scope>
    <source>
        <strain evidence="1">MSK312</strain>
    </source>
</reference>
<accession>A0AB74TRH4</accession>
<dbReference type="AlphaFoldDB" id="A0AB74TRH4"/>
<protein>
    <submittedName>
        <fullName evidence="1">Helix-turn-helix domain-containing protein</fullName>
    </submittedName>
</protein>
<gene>
    <name evidence="1" type="ORF">VUQ09_01820</name>
</gene>
<dbReference type="RefSeq" id="WP_347298167.1">
    <property type="nucleotide sequence ID" value="NZ_CP142434.1"/>
</dbReference>
<evidence type="ECO:0000313" key="1">
    <source>
        <dbReference type="EMBL" id="XBC48152.1"/>
    </source>
</evidence>
<name>A0AB74TRH4_9LACT</name>
<dbReference type="Gene3D" id="1.10.10.60">
    <property type="entry name" value="Homeodomain-like"/>
    <property type="match status" value="1"/>
</dbReference>